<reference evidence="2 3" key="1">
    <citation type="journal article" date="2019" name="Genome Biol. Evol.">
        <title>Whole-Genome Sequencing of the Giant Devil Catfish, Bagarius yarrelli.</title>
        <authorList>
            <person name="Jiang W."/>
            <person name="Lv Y."/>
            <person name="Cheng L."/>
            <person name="Yang K."/>
            <person name="Chao B."/>
            <person name="Wang X."/>
            <person name="Li Y."/>
            <person name="Pan X."/>
            <person name="You X."/>
            <person name="Zhang Y."/>
            <person name="Yang J."/>
            <person name="Li J."/>
            <person name="Zhang X."/>
            <person name="Liu S."/>
            <person name="Sun C."/>
            <person name="Yang J."/>
            <person name="Shi Q."/>
        </authorList>
    </citation>
    <scope>NUCLEOTIDE SEQUENCE [LARGE SCALE GENOMIC DNA]</scope>
    <source>
        <strain evidence="2">JWS20170419001</strain>
        <tissue evidence="2">Muscle</tissue>
    </source>
</reference>
<dbReference type="GO" id="GO:0006788">
    <property type="term" value="P:heme oxidation"/>
    <property type="evidence" value="ECO:0007669"/>
    <property type="project" value="InterPro"/>
</dbReference>
<dbReference type="Gene3D" id="1.20.910.10">
    <property type="entry name" value="Heme oxygenase-like"/>
    <property type="match status" value="1"/>
</dbReference>
<evidence type="ECO:0000313" key="3">
    <source>
        <dbReference type="Proteomes" id="UP000319801"/>
    </source>
</evidence>
<dbReference type="InterPro" id="IPR016084">
    <property type="entry name" value="Haem_Oase-like_multi-hlx"/>
</dbReference>
<accession>A0A556TTF4</accession>
<dbReference type="Proteomes" id="UP000319801">
    <property type="component" value="Unassembled WGS sequence"/>
</dbReference>
<dbReference type="AlphaFoldDB" id="A0A556TTF4"/>
<proteinExistence type="predicted"/>
<dbReference type="Pfam" id="PF01126">
    <property type="entry name" value="Heme_oxygenase"/>
    <property type="match status" value="1"/>
</dbReference>
<dbReference type="SUPFAM" id="SSF48613">
    <property type="entry name" value="Heme oxygenase-like"/>
    <property type="match status" value="1"/>
</dbReference>
<comment type="caution">
    <text evidence="2">The sequence shown here is derived from an EMBL/GenBank/DDBJ whole genome shotgun (WGS) entry which is preliminary data.</text>
</comment>
<sequence>MKLWKRNGQELLSRKCGTDLLPSELARTETLQKDLEHFYGQDWREMIVVPTATLRYAQRLREKSFRTEETERVWRSSPFLVSAARSVQAAVQKQDEQHRADEKQEKDSCWRKPSEPSSLTSRRQRKSELSVLILFTDIFFTDIHLSVAQDAARSGFRSGTRNGIICYFK</sequence>
<feature type="region of interest" description="Disordered" evidence="1">
    <location>
        <begin position="90"/>
        <end position="122"/>
    </location>
</feature>
<feature type="compositionally biased region" description="Basic and acidic residues" evidence="1">
    <location>
        <begin position="93"/>
        <end position="114"/>
    </location>
</feature>
<evidence type="ECO:0000313" key="2">
    <source>
        <dbReference type="EMBL" id="TSK62630.1"/>
    </source>
</evidence>
<organism evidence="2 3">
    <name type="scientific">Bagarius yarrelli</name>
    <name type="common">Goonch</name>
    <name type="synonym">Bagrus yarrelli</name>
    <dbReference type="NCBI Taxonomy" id="175774"/>
    <lineage>
        <taxon>Eukaryota</taxon>
        <taxon>Metazoa</taxon>
        <taxon>Chordata</taxon>
        <taxon>Craniata</taxon>
        <taxon>Vertebrata</taxon>
        <taxon>Euteleostomi</taxon>
        <taxon>Actinopterygii</taxon>
        <taxon>Neopterygii</taxon>
        <taxon>Teleostei</taxon>
        <taxon>Ostariophysi</taxon>
        <taxon>Siluriformes</taxon>
        <taxon>Sisoridae</taxon>
        <taxon>Sisorinae</taxon>
        <taxon>Bagarius</taxon>
    </lineage>
</organism>
<keyword evidence="3" id="KW-1185">Reference proteome</keyword>
<gene>
    <name evidence="2" type="ORF">Baya_4758</name>
</gene>
<evidence type="ECO:0000256" key="1">
    <source>
        <dbReference type="SAM" id="MobiDB-lite"/>
    </source>
</evidence>
<protein>
    <submittedName>
        <fullName evidence="2">Heme oxygenase</fullName>
    </submittedName>
</protein>
<dbReference type="GO" id="GO:0004392">
    <property type="term" value="F:heme oxygenase (decyclizing) activity"/>
    <property type="evidence" value="ECO:0007669"/>
    <property type="project" value="InterPro"/>
</dbReference>
<dbReference type="EMBL" id="VCAZ01000017">
    <property type="protein sequence ID" value="TSK62630.1"/>
    <property type="molecule type" value="Genomic_DNA"/>
</dbReference>
<dbReference type="OrthoDB" id="652091at2759"/>
<dbReference type="InterPro" id="IPR016053">
    <property type="entry name" value="Haem_Oase-like"/>
</dbReference>
<name>A0A556TTF4_BAGYA</name>